<comment type="function">
    <text evidence="13">CRISPR (clustered regularly interspaced short palindromic repeat) is an adaptive immune system that provides protection against mobile genetic elements (viruses, transposable elements and conjugative plasmids). CRISPR clusters contain sequences complementary to antecedent mobile elements and target invading nucleic acids. CRISPR clusters are transcribed and processed into CRISPR RNA (crRNA).</text>
</comment>
<dbReference type="Pfam" id="PF01930">
    <property type="entry name" value="Cas_Cas4"/>
    <property type="match status" value="1"/>
</dbReference>
<evidence type="ECO:0000256" key="8">
    <source>
        <dbReference type="ARBA" id="ARBA00022839"/>
    </source>
</evidence>
<feature type="domain" description="DUF83" evidence="14">
    <location>
        <begin position="6"/>
        <end position="189"/>
    </location>
</feature>
<comment type="cofactor">
    <cofactor evidence="13">
        <name>iron-sulfur cluster</name>
        <dbReference type="ChEBI" id="CHEBI:30408"/>
    </cofactor>
</comment>
<keyword evidence="9 13" id="KW-0408">Iron</keyword>
<dbReference type="NCBIfam" id="TIGR00372">
    <property type="entry name" value="cas4"/>
    <property type="match status" value="1"/>
</dbReference>
<evidence type="ECO:0000256" key="6">
    <source>
        <dbReference type="ARBA" id="ARBA00022723"/>
    </source>
</evidence>
<dbReference type="RefSeq" id="WP_205002503.1">
    <property type="nucleotide sequence ID" value="NZ_JAFBER010000003.1"/>
</dbReference>
<dbReference type="Proteomes" id="UP000808914">
    <property type="component" value="Unassembled WGS sequence"/>
</dbReference>
<evidence type="ECO:0000256" key="7">
    <source>
        <dbReference type="ARBA" id="ARBA00022801"/>
    </source>
</evidence>
<dbReference type="EMBL" id="JAFBER010000003">
    <property type="protein sequence ID" value="MBM7644543.1"/>
    <property type="molecule type" value="Genomic_DNA"/>
</dbReference>
<evidence type="ECO:0000256" key="2">
    <source>
        <dbReference type="ARBA" id="ARBA00009189"/>
    </source>
</evidence>
<organism evidence="15 16">
    <name type="scientific">Scopulibacillus daqui</name>
    <dbReference type="NCBI Taxonomy" id="1469162"/>
    <lineage>
        <taxon>Bacteria</taxon>
        <taxon>Bacillati</taxon>
        <taxon>Bacillota</taxon>
        <taxon>Bacilli</taxon>
        <taxon>Bacillales</taxon>
        <taxon>Sporolactobacillaceae</taxon>
        <taxon>Scopulibacillus</taxon>
    </lineage>
</organism>
<comment type="cofactor">
    <cofactor evidence="13">
        <name>Mg(2+)</name>
        <dbReference type="ChEBI" id="CHEBI:18420"/>
    </cofactor>
    <cofactor evidence="13">
        <name>Mn(2+)</name>
        <dbReference type="ChEBI" id="CHEBI:29035"/>
    </cofactor>
    <text evidence="13">Mg(2+) or Mn(2+) required for ssDNA cleavage activity.</text>
</comment>
<keyword evidence="12 13" id="KW-0464">Manganese</keyword>
<dbReference type="PANTHER" id="PTHR36531">
    <property type="entry name" value="CRISPR-ASSOCIATED EXONUCLEASE CAS4"/>
    <property type="match status" value="1"/>
</dbReference>
<comment type="similarity">
    <text evidence="2 13">Belongs to the CRISPR-associated exonuclease Cas4 family.</text>
</comment>
<keyword evidence="8 13" id="KW-0269">Exonuclease</keyword>
<dbReference type="InterPro" id="IPR022765">
    <property type="entry name" value="Dna2/Cas4_DUF83"/>
</dbReference>
<comment type="cofactor">
    <cofactor evidence="1">
        <name>[4Fe-4S] cluster</name>
        <dbReference type="ChEBI" id="CHEBI:49883"/>
    </cofactor>
</comment>
<keyword evidence="5 13" id="KW-0540">Nuclease</keyword>
<keyword evidence="6 13" id="KW-0479">Metal-binding</keyword>
<gene>
    <name evidence="15" type="ORF">JOD45_000736</name>
</gene>
<evidence type="ECO:0000259" key="14">
    <source>
        <dbReference type="Pfam" id="PF01930"/>
    </source>
</evidence>
<protein>
    <recommendedName>
        <fullName evidence="4 13">CRISPR-associated exonuclease Cas4</fullName>
        <ecNumber evidence="3 13">3.1.12.1</ecNumber>
    </recommendedName>
</protein>
<keyword evidence="7 13" id="KW-0378">Hydrolase</keyword>
<dbReference type="GO" id="GO:0004527">
    <property type="term" value="F:exonuclease activity"/>
    <property type="evidence" value="ECO:0007669"/>
    <property type="project" value="UniProtKB-KW"/>
</dbReference>
<evidence type="ECO:0000256" key="9">
    <source>
        <dbReference type="ARBA" id="ARBA00023004"/>
    </source>
</evidence>
<dbReference type="InterPro" id="IPR051827">
    <property type="entry name" value="Cas4_exonuclease"/>
</dbReference>
<evidence type="ECO:0000256" key="10">
    <source>
        <dbReference type="ARBA" id="ARBA00023014"/>
    </source>
</evidence>
<evidence type="ECO:0000256" key="5">
    <source>
        <dbReference type="ARBA" id="ARBA00022722"/>
    </source>
</evidence>
<accession>A0ABS2PX51</accession>
<sequence>MEILATDIKQFVYCPRVIYYTYVEPVPKKVSFKMKYARQQHHILNQKEKRRSLKRYHLIDGERLFGYEIYSDMLNIRGKVDILIDTKRKQGQQYFPVECKDSDSKIHNNVKYQLVAYAMAIEEMTGTRVNKGFIYNINEGKAYPIEITKEQRDFVRKMISMIKKIVYEEYFPEPRSRKRCFDCEFRRYCNDLDIESDNKVRKQNFKKVQELFNLKKPAP</sequence>
<evidence type="ECO:0000256" key="3">
    <source>
        <dbReference type="ARBA" id="ARBA00012768"/>
    </source>
</evidence>
<keyword evidence="16" id="KW-1185">Reference proteome</keyword>
<dbReference type="InterPro" id="IPR011604">
    <property type="entry name" value="PDDEXK-like_dom_sf"/>
</dbReference>
<name>A0ABS2PX51_9BACL</name>
<dbReference type="PANTHER" id="PTHR36531:SF6">
    <property type="entry name" value="DNA REPLICATION ATP-DEPENDENT HELICASE_NUCLEASE DNA2"/>
    <property type="match status" value="1"/>
</dbReference>
<dbReference type="InterPro" id="IPR013343">
    <property type="entry name" value="CRISPR-assoc_prot_Cas4"/>
</dbReference>
<keyword evidence="11 13" id="KW-0051">Antiviral defense</keyword>
<evidence type="ECO:0000256" key="11">
    <source>
        <dbReference type="ARBA" id="ARBA00023118"/>
    </source>
</evidence>
<evidence type="ECO:0000256" key="13">
    <source>
        <dbReference type="RuleBase" id="RU365022"/>
    </source>
</evidence>
<dbReference type="EC" id="3.1.12.1" evidence="3 13"/>
<keyword evidence="10 13" id="KW-0411">Iron-sulfur</keyword>
<proteinExistence type="inferred from homology"/>
<reference evidence="15 16" key="1">
    <citation type="submission" date="2021-01" db="EMBL/GenBank/DDBJ databases">
        <title>Genomic Encyclopedia of Type Strains, Phase IV (KMG-IV): sequencing the most valuable type-strain genomes for metagenomic binning, comparative biology and taxonomic classification.</title>
        <authorList>
            <person name="Goeker M."/>
        </authorList>
    </citation>
    <scope>NUCLEOTIDE SEQUENCE [LARGE SCALE GENOMIC DNA]</scope>
    <source>
        <strain evidence="15 16">DSM 28236</strain>
    </source>
</reference>
<evidence type="ECO:0000313" key="15">
    <source>
        <dbReference type="EMBL" id="MBM7644543.1"/>
    </source>
</evidence>
<dbReference type="Gene3D" id="3.90.320.10">
    <property type="match status" value="1"/>
</dbReference>
<evidence type="ECO:0000313" key="16">
    <source>
        <dbReference type="Proteomes" id="UP000808914"/>
    </source>
</evidence>
<evidence type="ECO:0000256" key="1">
    <source>
        <dbReference type="ARBA" id="ARBA00001966"/>
    </source>
</evidence>
<comment type="caution">
    <text evidence="15">The sequence shown here is derived from an EMBL/GenBank/DDBJ whole genome shotgun (WGS) entry which is preliminary data.</text>
</comment>
<evidence type="ECO:0000256" key="4">
    <source>
        <dbReference type="ARBA" id="ARBA00020049"/>
    </source>
</evidence>
<evidence type="ECO:0000256" key="12">
    <source>
        <dbReference type="ARBA" id="ARBA00023211"/>
    </source>
</evidence>